<evidence type="ECO:0000256" key="1">
    <source>
        <dbReference type="SAM" id="MobiDB-lite"/>
    </source>
</evidence>
<dbReference type="EMBL" id="ADAS02000053">
    <property type="protein sequence ID" value="OAV93225.1"/>
    <property type="molecule type" value="Genomic_DNA"/>
</dbReference>
<sequence>MPPPHRPSDQSRPPDAPLADDSDMTDSLEVQLPPRPAIQPPSSSLHILLTKALGDTSRDENGAVLLDGRFADLVLELSANNDRMVQRLEATIDKLNAKIDPMIERLAE</sequence>
<feature type="region of interest" description="Disordered" evidence="1">
    <location>
        <begin position="1"/>
        <end position="42"/>
    </location>
</feature>
<dbReference type="AlphaFoldDB" id="A0A180GKS1"/>
<protein>
    <submittedName>
        <fullName evidence="2 3">Uncharacterized protein</fullName>
    </submittedName>
</protein>
<dbReference type="VEuPathDB" id="FungiDB:PTTG_07722"/>
<feature type="non-terminal residue" evidence="2">
    <location>
        <position position="108"/>
    </location>
</feature>
<evidence type="ECO:0000313" key="4">
    <source>
        <dbReference type="Proteomes" id="UP000005240"/>
    </source>
</evidence>
<proteinExistence type="predicted"/>
<name>A0A180GKS1_PUCT1</name>
<organism evidence="2">
    <name type="scientific">Puccinia triticina (isolate 1-1 / race 1 (BBBD))</name>
    <name type="common">Brown leaf rust fungus</name>
    <dbReference type="NCBI Taxonomy" id="630390"/>
    <lineage>
        <taxon>Eukaryota</taxon>
        <taxon>Fungi</taxon>
        <taxon>Dikarya</taxon>
        <taxon>Basidiomycota</taxon>
        <taxon>Pucciniomycotina</taxon>
        <taxon>Pucciniomycetes</taxon>
        <taxon>Pucciniales</taxon>
        <taxon>Pucciniaceae</taxon>
        <taxon>Puccinia</taxon>
    </lineage>
</organism>
<keyword evidence="4" id="KW-1185">Reference proteome</keyword>
<dbReference type="EnsemblFungi" id="PTTG_07722-t43_1">
    <property type="protein sequence ID" value="PTTG_07722-t43_1-p1"/>
    <property type="gene ID" value="PTTG_07722"/>
</dbReference>
<dbReference type="Proteomes" id="UP000005240">
    <property type="component" value="Unassembled WGS sequence"/>
</dbReference>
<reference evidence="2" key="2">
    <citation type="submission" date="2016-05" db="EMBL/GenBank/DDBJ databases">
        <title>Comparative analysis highlights variable genome content of wheat rusts and divergence of the mating loci.</title>
        <authorList>
            <person name="Cuomo C.A."/>
            <person name="Bakkeren G."/>
            <person name="Szabo L."/>
            <person name="Khalil H."/>
            <person name="Joly D."/>
            <person name="Goldberg J."/>
            <person name="Young S."/>
            <person name="Zeng Q."/>
            <person name="Fellers J."/>
        </authorList>
    </citation>
    <scope>NUCLEOTIDE SEQUENCE [LARGE SCALE GENOMIC DNA]</scope>
    <source>
        <strain evidence="2">1-1 BBBD Race 1</strain>
    </source>
</reference>
<evidence type="ECO:0000313" key="3">
    <source>
        <dbReference type="EnsemblFungi" id="PTTG_07722-t43_1-p1"/>
    </source>
</evidence>
<accession>A0A180GKS1</accession>
<reference evidence="2" key="1">
    <citation type="submission" date="2009-11" db="EMBL/GenBank/DDBJ databases">
        <authorList>
            <consortium name="The Broad Institute Genome Sequencing Platform"/>
            <person name="Ward D."/>
            <person name="Feldgarden M."/>
            <person name="Earl A."/>
            <person name="Young S.K."/>
            <person name="Zeng Q."/>
            <person name="Koehrsen M."/>
            <person name="Alvarado L."/>
            <person name="Berlin A."/>
            <person name="Bochicchio J."/>
            <person name="Borenstein D."/>
            <person name="Chapman S.B."/>
            <person name="Chen Z."/>
            <person name="Engels R."/>
            <person name="Freedman E."/>
            <person name="Gellesch M."/>
            <person name="Goldberg J."/>
            <person name="Griggs A."/>
            <person name="Gujja S."/>
            <person name="Heilman E."/>
            <person name="Heiman D."/>
            <person name="Hepburn T."/>
            <person name="Howarth C."/>
            <person name="Jen D."/>
            <person name="Larson L."/>
            <person name="Lewis B."/>
            <person name="Mehta T."/>
            <person name="Park D."/>
            <person name="Pearson M."/>
            <person name="Roberts A."/>
            <person name="Saif S."/>
            <person name="Shea T."/>
            <person name="Shenoy N."/>
            <person name="Sisk P."/>
            <person name="Stolte C."/>
            <person name="Sykes S."/>
            <person name="Thomson T."/>
            <person name="Walk T."/>
            <person name="White J."/>
            <person name="Yandava C."/>
            <person name="Izard J."/>
            <person name="Baranova O.V."/>
            <person name="Blanton J.M."/>
            <person name="Tanner A.C."/>
            <person name="Dewhirst F.E."/>
            <person name="Haas B."/>
            <person name="Nusbaum C."/>
            <person name="Birren B."/>
        </authorList>
    </citation>
    <scope>NUCLEOTIDE SEQUENCE [LARGE SCALE GENOMIC DNA]</scope>
    <source>
        <strain evidence="2">1-1 BBBD Race 1</strain>
    </source>
</reference>
<evidence type="ECO:0000313" key="2">
    <source>
        <dbReference type="EMBL" id="OAV93225.1"/>
    </source>
</evidence>
<reference evidence="3 4" key="3">
    <citation type="journal article" date="2017" name="G3 (Bethesda)">
        <title>Comparative analysis highlights variable genome content of wheat rusts and divergence of the mating loci.</title>
        <authorList>
            <person name="Cuomo C.A."/>
            <person name="Bakkeren G."/>
            <person name="Khalil H.B."/>
            <person name="Panwar V."/>
            <person name="Joly D."/>
            <person name="Linning R."/>
            <person name="Sakthikumar S."/>
            <person name="Song X."/>
            <person name="Adiconis X."/>
            <person name="Fan L."/>
            <person name="Goldberg J.M."/>
            <person name="Levin J.Z."/>
            <person name="Young S."/>
            <person name="Zeng Q."/>
            <person name="Anikster Y."/>
            <person name="Bruce M."/>
            <person name="Wang M."/>
            <person name="Yin C."/>
            <person name="McCallum B."/>
            <person name="Szabo L.J."/>
            <person name="Hulbert S."/>
            <person name="Chen X."/>
            <person name="Fellers J.P."/>
        </authorList>
    </citation>
    <scope>NUCLEOTIDE SEQUENCE</scope>
    <source>
        <strain evidence="4">Isolate 1-1 / race 1 (BBBD)</strain>
        <strain evidence="3">isolate 1-1 / race 1 (BBBD)</strain>
    </source>
</reference>
<reference evidence="3" key="4">
    <citation type="submission" date="2025-05" db="UniProtKB">
        <authorList>
            <consortium name="EnsemblFungi"/>
        </authorList>
    </citation>
    <scope>IDENTIFICATION</scope>
    <source>
        <strain evidence="3">isolate 1-1 / race 1 (BBBD)</strain>
    </source>
</reference>
<gene>
    <name evidence="2" type="ORF">PTTG_07722</name>
</gene>